<dbReference type="InterPro" id="IPR044925">
    <property type="entry name" value="His-Me_finger_sf"/>
</dbReference>
<feature type="compositionally biased region" description="Basic and acidic residues" evidence="2">
    <location>
        <begin position="375"/>
        <end position="386"/>
    </location>
</feature>
<evidence type="ECO:0000313" key="4">
    <source>
        <dbReference type="EMBL" id="TWX65294.1"/>
    </source>
</evidence>
<dbReference type="PANTHER" id="PTHR42834">
    <property type="entry name" value="ENDONUCLEASE/EXONUCLEASE/PHOSPHATASE FAMILY PROTEIN (AFU_ORTHOLOGUE AFUA_3G09210)"/>
    <property type="match status" value="1"/>
</dbReference>
<gene>
    <name evidence="4" type="ORF">ESZ36_18655</name>
</gene>
<keyword evidence="5" id="KW-1185">Reference proteome</keyword>
<dbReference type="NCBIfam" id="NF033681">
    <property type="entry name" value="ExeM_NucH_DNase"/>
    <property type="match status" value="1"/>
</dbReference>
<dbReference type="SUPFAM" id="SSF56219">
    <property type="entry name" value="DNase I-like"/>
    <property type="match status" value="1"/>
</dbReference>
<dbReference type="InterPro" id="IPR007346">
    <property type="entry name" value="Endonuclease-I"/>
</dbReference>
<dbReference type="SUPFAM" id="SSF54060">
    <property type="entry name" value="His-Me finger endonucleases"/>
    <property type="match status" value="1"/>
</dbReference>
<dbReference type="GO" id="GO:0004519">
    <property type="term" value="F:endonuclease activity"/>
    <property type="evidence" value="ECO:0007669"/>
    <property type="project" value="UniProtKB-KW"/>
</dbReference>
<evidence type="ECO:0000256" key="1">
    <source>
        <dbReference type="ARBA" id="ARBA00006429"/>
    </source>
</evidence>
<name>A0A5C6Q8E5_9GAMM</name>
<protein>
    <submittedName>
        <fullName evidence="4">ExeM/NucH family extracellular endonuclease</fullName>
    </submittedName>
</protein>
<dbReference type="PANTHER" id="PTHR42834:SF1">
    <property type="entry name" value="ENDONUCLEASE_EXONUCLEASE_PHOSPHATASE FAMILY PROTEIN (AFU_ORTHOLOGUE AFUA_3G09210)"/>
    <property type="match status" value="1"/>
</dbReference>
<feature type="region of interest" description="Disordered" evidence="2">
    <location>
        <begin position="357"/>
        <end position="386"/>
    </location>
</feature>
<comment type="caution">
    <text evidence="4">The sequence shown here is derived from an EMBL/GenBank/DDBJ whole genome shotgun (WGS) entry which is preliminary data.</text>
</comment>
<dbReference type="InterPro" id="IPR047971">
    <property type="entry name" value="ExeM-like"/>
</dbReference>
<keyword evidence="4" id="KW-0540">Nuclease</keyword>
<accession>A0A5C6Q8E5</accession>
<proteinExistence type="inferred from homology"/>
<keyword evidence="4" id="KW-0255">Endonuclease</keyword>
<organism evidence="4 5">
    <name type="scientific">Colwellia demingiae</name>
    <dbReference type="NCBI Taxonomy" id="89401"/>
    <lineage>
        <taxon>Bacteria</taxon>
        <taxon>Pseudomonadati</taxon>
        <taxon>Pseudomonadota</taxon>
        <taxon>Gammaproteobacteria</taxon>
        <taxon>Alteromonadales</taxon>
        <taxon>Colwelliaceae</taxon>
        <taxon>Colwellia</taxon>
    </lineage>
</organism>
<dbReference type="Gene3D" id="3.60.10.10">
    <property type="entry name" value="Endonuclease/exonuclease/phosphatase"/>
    <property type="match status" value="1"/>
</dbReference>
<sequence length="1310" mass="142511">MKTRKVVPSLFFGKNKLKLNSIALCVATSFVSYSALSVDTLWSEDFSNPALNNKGAIFETINMDGVTRWSIDVTNAQLTANSDWFKVTNNKIEARDVDGQVDWLSEIIDIQGKNNLNMSVLAEESGTLESADYFDLSYSIDGAPFVKVENWEGKGSSSHTLIDDFTSAAITQSIAEGSTLQIKASMANNSGSEYIRLDNVLVTSGIEDGGGDSGQGPIIDACFNCPDLSPIENAEEFDDTNYYAAVFNAIDSVQSTEVIRTNINEVISANHKQLTYSEAWTALTVTDEDPLNPDNVILFYRGISKAKNSNGSGSQSSNPDNWNREHVWAKSHGFPSSSAMAYSDIHHLRPTDISVNSSRGNLDFDNSDAPLPESPENRVDGNSFEPRDAVKGDVARIVLYMDTRYAGLDSVTPDLQVVDSLTSGGEAKLGKLCTLLTWSEDDPVDDFEVNRNNKIYEFQGNRNPFIDHPEWIATLYSASCSDVDPVDPVDPTDPPAPGADLFFSEYVEGSSFNKAIEIYNPTDSAISLENYQFKLYSNGSLTATGTYTLTGEILANDVVVLGSSQIADDSLLVPFIDHFVSAVNFNGDDYVELVHGDKIIDNIGTYGVRENWGKDTSLVRLSSITSGDIDRTDEFIKVDQWQSNPKDTFENLGSHLVDTSPTDPGTGEDPVIGMCSDEADKINFIQGSNNDSTVIGEVKVIEGSVTSAVPSLKGYFVQEEADDTDADLMTSEAIFVYFNNIANFPSVGNKVRILGTIKESYGRTQLTATTDFIDCGVGEPIEPTMVSLPVSSIDYWETIEGMSVSFNESLKVSDTYNLARYGQLTLSNGRLILPTNIYNAGSQQAVDLEDKNSRNRITLDDINNTQNPDNVPFPAPGLSHDNTLRLGDSVTGLYGVIDYSFNAYRVLPTTTPQFTATNARTSHPDINESGSLKVASFNVLNYFNGDGAGQGFPTARGADTLEEFTRQSSKIVSALKEINADIVGLMELENDGFDSNSAIADLVAQLNSQVGEGTYNFVSLDQAGVGGDAIAVGIIYKPATVAIVGNAVTTNQSPFDFGNRQPLVQTFKEIATNEELTIAVNHFKSKGSCGSASGNNLDQGDGQGCWNELRTQAASALTTWLSTNPTGSSDDDFLIIGDLNAYGKEDPINAITHNDYHNLVAKFMGSAGYSYSFGGEIGYLDHALASDNLASQVVDATVWHINADEPRIFDYNTEYKTSEQLLSYFAEDAYRASDHDPIIISLNLQSEVELIGDFDGDADIDRNDVTQFSMMVRRGETGDIRHDFNSDSVVNSLDVRALMSLCTRSRCATE</sequence>
<feature type="domain" description="LTD" evidence="3">
    <location>
        <begin position="488"/>
        <end position="610"/>
    </location>
</feature>
<dbReference type="Proteomes" id="UP000321822">
    <property type="component" value="Unassembled WGS sequence"/>
</dbReference>
<dbReference type="InterPro" id="IPR005135">
    <property type="entry name" value="Endo/exonuclease/phosphatase"/>
</dbReference>
<dbReference type="EMBL" id="VOLT01000011">
    <property type="protein sequence ID" value="TWX65294.1"/>
    <property type="molecule type" value="Genomic_DNA"/>
</dbReference>
<dbReference type="Pfam" id="PF03372">
    <property type="entry name" value="Exo_endo_phos"/>
    <property type="match status" value="1"/>
</dbReference>
<evidence type="ECO:0000256" key="2">
    <source>
        <dbReference type="SAM" id="MobiDB-lite"/>
    </source>
</evidence>
<keyword evidence="4" id="KW-0378">Hydrolase</keyword>
<evidence type="ECO:0000259" key="3">
    <source>
        <dbReference type="PROSITE" id="PS51841"/>
    </source>
</evidence>
<comment type="similarity">
    <text evidence="1">Belongs to the EndA/NucM nuclease family.</text>
</comment>
<dbReference type="CDD" id="cd04486">
    <property type="entry name" value="YhcR_OBF_like"/>
    <property type="match status" value="1"/>
</dbReference>
<dbReference type="RefSeq" id="WP_146790657.1">
    <property type="nucleotide sequence ID" value="NZ_VOLT01000011.1"/>
</dbReference>
<dbReference type="CDD" id="cd10283">
    <property type="entry name" value="MnuA_DNase1-like"/>
    <property type="match status" value="1"/>
</dbReference>
<dbReference type="FunFam" id="3.60.10.10:FF:000072">
    <property type="entry name" value="Extracellular nuclease"/>
    <property type="match status" value="1"/>
</dbReference>
<dbReference type="OrthoDB" id="9800417at2"/>
<dbReference type="InterPro" id="IPR001322">
    <property type="entry name" value="Lamin_tail_dom"/>
</dbReference>
<reference evidence="4 5" key="1">
    <citation type="submission" date="2019-07" db="EMBL/GenBank/DDBJ databases">
        <title>Genomes of sea-ice associated Colwellia species.</title>
        <authorList>
            <person name="Bowman J.P."/>
        </authorList>
    </citation>
    <scope>NUCLEOTIDE SEQUENCE [LARGE SCALE GENOMIC DNA]</scope>
    <source>
        <strain evidence="4 5">ACAM 459</strain>
    </source>
</reference>
<dbReference type="Pfam" id="PF00932">
    <property type="entry name" value="LTD"/>
    <property type="match status" value="1"/>
</dbReference>
<evidence type="ECO:0000313" key="5">
    <source>
        <dbReference type="Proteomes" id="UP000321822"/>
    </source>
</evidence>
<dbReference type="Pfam" id="PF04231">
    <property type="entry name" value="Endonuclease_1"/>
    <property type="match status" value="1"/>
</dbReference>
<dbReference type="PROSITE" id="PS51841">
    <property type="entry name" value="LTD"/>
    <property type="match status" value="1"/>
</dbReference>
<dbReference type="InterPro" id="IPR036691">
    <property type="entry name" value="Endo/exonu/phosph_ase_sf"/>
</dbReference>